<dbReference type="Gene3D" id="1.20.1250.20">
    <property type="entry name" value="MFS general substrate transporter like domains"/>
    <property type="match status" value="2"/>
</dbReference>
<reference evidence="7 8" key="1">
    <citation type="submission" date="2024-10" db="EMBL/GenBank/DDBJ databases">
        <title>Updated reference genomes for cyclostephanoid diatoms.</title>
        <authorList>
            <person name="Roberts W.R."/>
            <person name="Alverson A.J."/>
        </authorList>
    </citation>
    <scope>NUCLEOTIDE SEQUENCE [LARGE SCALE GENOMIC DNA]</scope>
    <source>
        <strain evidence="7 8">AJA228-03</strain>
    </source>
</reference>
<evidence type="ECO:0000313" key="7">
    <source>
        <dbReference type="EMBL" id="KAL3811457.1"/>
    </source>
</evidence>
<organism evidence="7 8">
    <name type="scientific">Cyclostephanos tholiformis</name>
    <dbReference type="NCBI Taxonomy" id="382380"/>
    <lineage>
        <taxon>Eukaryota</taxon>
        <taxon>Sar</taxon>
        <taxon>Stramenopiles</taxon>
        <taxon>Ochrophyta</taxon>
        <taxon>Bacillariophyta</taxon>
        <taxon>Coscinodiscophyceae</taxon>
        <taxon>Thalassiosirophycidae</taxon>
        <taxon>Stephanodiscales</taxon>
        <taxon>Stephanodiscaceae</taxon>
        <taxon>Cyclostephanos</taxon>
    </lineage>
</organism>
<keyword evidence="5 6" id="KW-0472">Membrane</keyword>
<keyword evidence="8" id="KW-1185">Reference proteome</keyword>
<protein>
    <submittedName>
        <fullName evidence="7">Uncharacterized protein</fullName>
    </submittedName>
</protein>
<gene>
    <name evidence="7" type="ORF">ACHAXA_007612</name>
</gene>
<dbReference type="PANTHER" id="PTHR23506">
    <property type="entry name" value="GH10249P"/>
    <property type="match status" value="1"/>
</dbReference>
<keyword evidence="3 6" id="KW-0812">Transmembrane</keyword>
<feature type="transmembrane region" description="Helical" evidence="6">
    <location>
        <begin position="12"/>
        <end position="33"/>
    </location>
</feature>
<dbReference type="EMBL" id="JALLPB020000260">
    <property type="protein sequence ID" value="KAL3811457.1"/>
    <property type="molecule type" value="Genomic_DNA"/>
</dbReference>
<feature type="transmembrane region" description="Helical" evidence="6">
    <location>
        <begin position="433"/>
        <end position="450"/>
    </location>
</feature>
<dbReference type="InterPro" id="IPR036259">
    <property type="entry name" value="MFS_trans_sf"/>
</dbReference>
<feature type="transmembrane region" description="Helical" evidence="6">
    <location>
        <begin position="276"/>
        <end position="294"/>
    </location>
</feature>
<feature type="transmembrane region" description="Helical" evidence="6">
    <location>
        <begin position="45"/>
        <end position="63"/>
    </location>
</feature>
<feature type="transmembrane region" description="Helical" evidence="6">
    <location>
        <begin position="75"/>
        <end position="96"/>
    </location>
</feature>
<dbReference type="InterPro" id="IPR011701">
    <property type="entry name" value="MFS"/>
</dbReference>
<evidence type="ECO:0000256" key="4">
    <source>
        <dbReference type="ARBA" id="ARBA00022989"/>
    </source>
</evidence>
<feature type="transmembrane region" description="Helical" evidence="6">
    <location>
        <begin position="306"/>
        <end position="326"/>
    </location>
</feature>
<evidence type="ECO:0000256" key="2">
    <source>
        <dbReference type="ARBA" id="ARBA00022448"/>
    </source>
</evidence>
<evidence type="ECO:0000256" key="3">
    <source>
        <dbReference type="ARBA" id="ARBA00022692"/>
    </source>
</evidence>
<name>A0ABD3REI5_9STRA</name>
<dbReference type="PROSITE" id="PS51257">
    <property type="entry name" value="PROKAR_LIPOPROTEIN"/>
    <property type="match status" value="1"/>
</dbReference>
<keyword evidence="2" id="KW-0813">Transport</keyword>
<feature type="transmembrane region" description="Helical" evidence="6">
    <location>
        <begin position="189"/>
        <end position="209"/>
    </location>
</feature>
<dbReference type="GO" id="GO:0016020">
    <property type="term" value="C:membrane"/>
    <property type="evidence" value="ECO:0007669"/>
    <property type="project" value="UniProtKB-SubCell"/>
</dbReference>
<feature type="transmembrane region" description="Helical" evidence="6">
    <location>
        <begin position="157"/>
        <end position="177"/>
    </location>
</feature>
<feature type="transmembrane region" description="Helical" evidence="6">
    <location>
        <begin position="338"/>
        <end position="360"/>
    </location>
</feature>
<evidence type="ECO:0000313" key="8">
    <source>
        <dbReference type="Proteomes" id="UP001530377"/>
    </source>
</evidence>
<keyword evidence="4 6" id="KW-1133">Transmembrane helix</keyword>
<comment type="subcellular location">
    <subcellularLocation>
        <location evidence="1">Membrane</location>
        <topology evidence="1">Multi-pass membrane protein</topology>
    </subcellularLocation>
</comment>
<dbReference type="InterPro" id="IPR050930">
    <property type="entry name" value="MFS_Vesicular_Transporter"/>
</dbReference>
<comment type="caution">
    <text evidence="7">The sequence shown here is derived from an EMBL/GenBank/DDBJ whole genome shotgun (WGS) entry which is preliminary data.</text>
</comment>
<dbReference type="AlphaFoldDB" id="A0ABD3REI5"/>
<feature type="transmembrane region" description="Helical" evidence="6">
    <location>
        <begin position="119"/>
        <end position="145"/>
    </location>
</feature>
<evidence type="ECO:0000256" key="6">
    <source>
        <dbReference type="SAM" id="Phobius"/>
    </source>
</evidence>
<evidence type="ECO:0000256" key="1">
    <source>
        <dbReference type="ARBA" id="ARBA00004141"/>
    </source>
</evidence>
<dbReference type="PANTHER" id="PTHR23506:SF26">
    <property type="entry name" value="MFS-TYPE TRANSPORTER SLC18B1"/>
    <property type="match status" value="1"/>
</dbReference>
<proteinExistence type="predicted"/>
<dbReference type="SUPFAM" id="SSF103473">
    <property type="entry name" value="MFS general substrate transporter"/>
    <property type="match status" value="1"/>
</dbReference>
<sequence>MPPSRCDGCHLALSLIAAVAVSCYTTVAPILPLEMHARGLSDGCASLVFLASTVGSLVAPSLAVNRFESVGTVNVMACSMAGMSLMFWSLGCAFDIDAHDGMPPKDDPPPTGDEVVERAIAVVGMLMFVQFSLGASFSVISTGYYSLATSIFIDRESAMSSVEAACGIGYIIGPIFGSALYDAVGYHRAYGAISLGLMIMSLLTLKFLVPRLQYGTNLSDDGLGGMDSVALVVVVVVDGFVNYDTVDKSEIDVTAYDRSTSGQAPSAISLLGFPKVLLAALTMCWISGFLAIRLSDYFHVGTGDIGMIFALTSIAYVPAVYLSQYLPRHGGIGRRRTISISVVLSAITVMLMGSDSFPVLMLGTASRGMLQAPVWVHLLPWMQEESLKRFPDPGHEQLVNDLTASLYNSSMKLGQVVGYSIGPLMTSLGFARTTRAVALLMCFQSVLFYFGTGDYDRGRRGDSVLSSSMLM</sequence>
<dbReference type="Proteomes" id="UP001530377">
    <property type="component" value="Unassembled WGS sequence"/>
</dbReference>
<accession>A0ABD3REI5</accession>
<evidence type="ECO:0000256" key="5">
    <source>
        <dbReference type="ARBA" id="ARBA00023136"/>
    </source>
</evidence>
<dbReference type="Pfam" id="PF07690">
    <property type="entry name" value="MFS_1"/>
    <property type="match status" value="1"/>
</dbReference>